<evidence type="ECO:0000313" key="3">
    <source>
        <dbReference type="Proteomes" id="UP000499080"/>
    </source>
</evidence>
<dbReference type="OrthoDB" id="7484551at2759"/>
<protein>
    <submittedName>
        <fullName evidence="2">Uncharacterized protein</fullName>
    </submittedName>
</protein>
<feature type="compositionally biased region" description="Polar residues" evidence="1">
    <location>
        <begin position="106"/>
        <end position="116"/>
    </location>
</feature>
<proteinExistence type="predicted"/>
<gene>
    <name evidence="2" type="ORF">AVEN_263518_1</name>
</gene>
<reference evidence="2 3" key="1">
    <citation type="journal article" date="2019" name="Sci. Rep.">
        <title>Orb-weaving spider Araneus ventricosus genome elucidates the spidroin gene catalogue.</title>
        <authorList>
            <person name="Kono N."/>
            <person name="Nakamura H."/>
            <person name="Ohtoshi R."/>
            <person name="Moran D.A.P."/>
            <person name="Shinohara A."/>
            <person name="Yoshida Y."/>
            <person name="Fujiwara M."/>
            <person name="Mori M."/>
            <person name="Tomita M."/>
            <person name="Arakawa K."/>
        </authorList>
    </citation>
    <scope>NUCLEOTIDE SEQUENCE [LARGE SCALE GENOMIC DNA]</scope>
</reference>
<dbReference type="Proteomes" id="UP000499080">
    <property type="component" value="Unassembled WGS sequence"/>
</dbReference>
<keyword evidence="3" id="KW-1185">Reference proteome</keyword>
<evidence type="ECO:0000256" key="1">
    <source>
        <dbReference type="SAM" id="MobiDB-lite"/>
    </source>
</evidence>
<dbReference type="EMBL" id="BGPR01000722">
    <property type="protein sequence ID" value="GBM33031.1"/>
    <property type="molecule type" value="Genomic_DNA"/>
</dbReference>
<feature type="compositionally biased region" description="Basic and acidic residues" evidence="1">
    <location>
        <begin position="132"/>
        <end position="146"/>
    </location>
</feature>
<sequence>MNRKLSIVLPSLSIQKGIQKESYCNYQERQRYRRAMLKSHRRTLHELQHGSYVFVQNRVRQWEPQEALRQNEIPSSYRIRTYDGEVRTRNQIHLRPNKCSDLTPIKNFTGSDTIPESTPAVRPQESVDDPESDSHSSQKSNSHEPSSRSPDQGQYRTRYSGVVNPPSRYVAKF</sequence>
<evidence type="ECO:0000313" key="2">
    <source>
        <dbReference type="EMBL" id="GBM33031.1"/>
    </source>
</evidence>
<dbReference type="AlphaFoldDB" id="A0A4Y2EVZ1"/>
<feature type="region of interest" description="Disordered" evidence="1">
    <location>
        <begin position="97"/>
        <end position="173"/>
    </location>
</feature>
<accession>A0A4Y2EVZ1</accession>
<organism evidence="2 3">
    <name type="scientific">Araneus ventricosus</name>
    <name type="common">Orbweaver spider</name>
    <name type="synonym">Epeira ventricosa</name>
    <dbReference type="NCBI Taxonomy" id="182803"/>
    <lineage>
        <taxon>Eukaryota</taxon>
        <taxon>Metazoa</taxon>
        <taxon>Ecdysozoa</taxon>
        <taxon>Arthropoda</taxon>
        <taxon>Chelicerata</taxon>
        <taxon>Arachnida</taxon>
        <taxon>Araneae</taxon>
        <taxon>Araneomorphae</taxon>
        <taxon>Entelegynae</taxon>
        <taxon>Araneoidea</taxon>
        <taxon>Araneidae</taxon>
        <taxon>Araneus</taxon>
    </lineage>
</organism>
<name>A0A4Y2EVZ1_ARAVE</name>
<comment type="caution">
    <text evidence="2">The sequence shown here is derived from an EMBL/GenBank/DDBJ whole genome shotgun (WGS) entry which is preliminary data.</text>
</comment>
<feature type="compositionally biased region" description="Polar residues" evidence="1">
    <location>
        <begin position="148"/>
        <end position="157"/>
    </location>
</feature>